<reference evidence="9" key="1">
    <citation type="journal article" date="2020" name="Fungal Divers.">
        <title>Resolving the Mortierellaceae phylogeny through synthesis of multi-gene phylogenetics and phylogenomics.</title>
        <authorList>
            <person name="Vandepol N."/>
            <person name="Liber J."/>
            <person name="Desiro A."/>
            <person name="Na H."/>
            <person name="Kennedy M."/>
            <person name="Barry K."/>
            <person name="Grigoriev I.V."/>
            <person name="Miller A.N."/>
            <person name="O'Donnell K."/>
            <person name="Stajich J.E."/>
            <person name="Bonito G."/>
        </authorList>
    </citation>
    <scope>NUCLEOTIDE SEQUENCE</scope>
    <source>
        <strain evidence="9">NVP1</strain>
    </source>
</reference>
<dbReference type="AlphaFoldDB" id="A0A9P5SR08"/>
<evidence type="ECO:0000313" key="10">
    <source>
        <dbReference type="Proteomes" id="UP000696485"/>
    </source>
</evidence>
<evidence type="ECO:0000256" key="3">
    <source>
        <dbReference type="ARBA" id="ARBA00012744"/>
    </source>
</evidence>
<dbReference type="InterPro" id="IPR036881">
    <property type="entry name" value="Glyco_hydro_3_C_sf"/>
</dbReference>
<dbReference type="InterPro" id="IPR013783">
    <property type="entry name" value="Ig-like_fold"/>
</dbReference>
<keyword evidence="6" id="KW-0326">Glycosidase</keyword>
<dbReference type="EMBL" id="JAAAUY010000234">
    <property type="protein sequence ID" value="KAF9332876.1"/>
    <property type="molecule type" value="Genomic_DNA"/>
</dbReference>
<keyword evidence="10" id="KW-1185">Reference proteome</keyword>
<comment type="catalytic activity">
    <reaction evidence="1">
        <text>Hydrolysis of terminal, non-reducing beta-D-glucosyl residues with release of beta-D-glucose.</text>
        <dbReference type="EC" id="3.2.1.21"/>
    </reaction>
</comment>
<dbReference type="EC" id="3.2.1.21" evidence="3"/>
<dbReference type="SUPFAM" id="SSF52279">
    <property type="entry name" value="Beta-D-glucan exohydrolase, C-terminal domain"/>
    <property type="match status" value="1"/>
</dbReference>
<feature type="compositionally biased region" description="Polar residues" evidence="7">
    <location>
        <begin position="88"/>
        <end position="98"/>
    </location>
</feature>
<dbReference type="SMART" id="SM01217">
    <property type="entry name" value="Fn3_like"/>
    <property type="match status" value="1"/>
</dbReference>
<gene>
    <name evidence="9" type="ORF">BG006_004239</name>
</gene>
<keyword evidence="4" id="KW-0732">Signal</keyword>
<dbReference type="Gene3D" id="3.40.50.1700">
    <property type="entry name" value="Glycoside hydrolase family 3 C-terminal domain"/>
    <property type="match status" value="1"/>
</dbReference>
<accession>A0A9P5SR08</accession>
<evidence type="ECO:0000259" key="8">
    <source>
        <dbReference type="SMART" id="SM01217"/>
    </source>
</evidence>
<dbReference type="GO" id="GO:0009251">
    <property type="term" value="P:glucan catabolic process"/>
    <property type="evidence" value="ECO:0007669"/>
    <property type="project" value="TreeGrafter"/>
</dbReference>
<dbReference type="InterPro" id="IPR036962">
    <property type="entry name" value="Glyco_hydro_3_N_sf"/>
</dbReference>
<feature type="region of interest" description="Disordered" evidence="7">
    <location>
        <begin position="50"/>
        <end position="135"/>
    </location>
</feature>
<dbReference type="Proteomes" id="UP000696485">
    <property type="component" value="Unassembled WGS sequence"/>
</dbReference>
<dbReference type="Pfam" id="PF14310">
    <property type="entry name" value="Fn3-like"/>
    <property type="match status" value="1"/>
</dbReference>
<evidence type="ECO:0000256" key="2">
    <source>
        <dbReference type="ARBA" id="ARBA00005336"/>
    </source>
</evidence>
<name>A0A9P5SR08_9FUNG</name>
<dbReference type="FunFam" id="3.20.20.300:FF:000007">
    <property type="entry name" value="Lysosomal beta glucosidase"/>
    <property type="match status" value="1"/>
</dbReference>
<comment type="caution">
    <text evidence="9">The sequence shown here is derived from an EMBL/GenBank/DDBJ whole genome shotgun (WGS) entry which is preliminary data.</text>
</comment>
<evidence type="ECO:0000256" key="6">
    <source>
        <dbReference type="ARBA" id="ARBA00023295"/>
    </source>
</evidence>
<dbReference type="Pfam" id="PF01915">
    <property type="entry name" value="Glyco_hydro_3_C"/>
    <property type="match status" value="1"/>
</dbReference>
<dbReference type="PANTHER" id="PTHR30620:SF16">
    <property type="entry name" value="LYSOSOMAL BETA GLUCOSIDASE"/>
    <property type="match status" value="1"/>
</dbReference>
<evidence type="ECO:0000256" key="5">
    <source>
        <dbReference type="ARBA" id="ARBA00022801"/>
    </source>
</evidence>
<dbReference type="InterPro" id="IPR051915">
    <property type="entry name" value="Cellulose_Degrad_GH3"/>
</dbReference>
<dbReference type="InterPro" id="IPR001764">
    <property type="entry name" value="Glyco_hydro_3_N"/>
</dbReference>
<dbReference type="PRINTS" id="PR00133">
    <property type="entry name" value="GLHYDRLASE3"/>
</dbReference>
<keyword evidence="5" id="KW-0378">Hydrolase</keyword>
<dbReference type="GO" id="GO:0008422">
    <property type="term" value="F:beta-glucosidase activity"/>
    <property type="evidence" value="ECO:0007669"/>
    <property type="project" value="UniProtKB-EC"/>
</dbReference>
<dbReference type="SUPFAM" id="SSF51445">
    <property type="entry name" value="(Trans)glycosidases"/>
    <property type="match status" value="1"/>
</dbReference>
<dbReference type="Gene3D" id="2.60.40.10">
    <property type="entry name" value="Immunoglobulins"/>
    <property type="match status" value="1"/>
</dbReference>
<dbReference type="InterPro" id="IPR017853">
    <property type="entry name" value="GH"/>
</dbReference>
<evidence type="ECO:0000256" key="1">
    <source>
        <dbReference type="ARBA" id="ARBA00000448"/>
    </source>
</evidence>
<evidence type="ECO:0000313" key="9">
    <source>
        <dbReference type="EMBL" id="KAF9332876.1"/>
    </source>
</evidence>
<sequence length="935" mass="103444">MKHHEGASTRVHRPLVTGRVVDEPWTMKKALLFLTLSALLSCAIPLTAADPSSPPSSDSQHPKPLHQYLPQHQPHPPLKNPIFIAQDSEFNPQQSTGMEQILDPDTYDGAEAGTPEPSYNVHGSKTPPSTFDDPPKPGAIDPDIRDMAANMTLHELAGQMTQIQIGMLIGKNGELDMDKVEYWVGEWGVGSFLDTPSNHAGKYISYSARHFSIVVDAIQRVALSKGRKIPIIYGLDSVHGANYVNGATMFPQQIGLAATFNTSIAYESGRIAAKDTRAAGIPWVFAPILDIAVHKLWPRVYETFGEDPHLAAEMGSAIIKGLQGNYKEDRTRVAACMKHFIGYSASRNGQDKASAWIPDNYLMDYFVPSFQAAVDAGVATAMETYIDINGQPAVGSHFYLTELLRNRMSFEGMLVTDWQELDRLYTEHRNVPSLKQTAEQSLHQTTVDMIMVPESEWFTKEAVNLVKEERITRDRLVKSVERVLQLKKDVGLFEQPFSDPDLLPLVGSQQDRDAARDAARESITVLKNVDNVLPLKGSSTNKIVVTGPAANSISALSGGWSIKWQGVENDEWYQNRGETILDGLVREFGESAVSHVPSVDFDGNSIAQEKGDYLKQVKDADTVILCLGEKPYAEIVGNIDTLDLPWGQLEVILSVSELVKGTSTKIILVLVEGRPRGLQHWHERVDGIVMAYLPGPWGGHPIAEVLSGRENPSGRLPMTYPSSAADMATNYYRSGIDAYKPLFPFGAGLSYGSVEYGDIWLNNLKLDTSTRRPKGLYGIKDIGISNFDQDNEAASELLSGKRPSQDSPHVAGKVEEVDDQDLAVMQHHGGQTKARSSILAKVMVRNTGDVARKETVFWYITQDYRSDIMPEAFLLKGFEKVALNQGESKEVEFRITREALKYHGRDLSQRVEKGNFTLTVNAMRPEAKSIKFEVV</sequence>
<evidence type="ECO:0000256" key="4">
    <source>
        <dbReference type="ARBA" id="ARBA00022729"/>
    </source>
</evidence>
<evidence type="ECO:0000256" key="7">
    <source>
        <dbReference type="SAM" id="MobiDB-lite"/>
    </source>
</evidence>
<dbReference type="InterPro" id="IPR002772">
    <property type="entry name" value="Glyco_hydro_3_C"/>
</dbReference>
<dbReference type="Pfam" id="PF00933">
    <property type="entry name" value="Glyco_hydro_3"/>
    <property type="match status" value="1"/>
</dbReference>
<proteinExistence type="inferred from homology"/>
<feature type="domain" description="Fibronectin type III-like" evidence="8">
    <location>
        <begin position="854"/>
        <end position="924"/>
    </location>
</feature>
<dbReference type="InterPro" id="IPR026891">
    <property type="entry name" value="Fn3-like"/>
</dbReference>
<dbReference type="Gene3D" id="3.20.20.300">
    <property type="entry name" value="Glycoside hydrolase, family 3, N-terminal domain"/>
    <property type="match status" value="1"/>
</dbReference>
<protein>
    <recommendedName>
        <fullName evidence="3">beta-glucosidase</fullName>
        <ecNumber evidence="3">3.2.1.21</ecNumber>
    </recommendedName>
</protein>
<comment type="similarity">
    <text evidence="2">Belongs to the glycosyl hydrolase 3 family.</text>
</comment>
<organism evidence="9 10">
    <name type="scientific">Podila minutissima</name>
    <dbReference type="NCBI Taxonomy" id="64525"/>
    <lineage>
        <taxon>Eukaryota</taxon>
        <taxon>Fungi</taxon>
        <taxon>Fungi incertae sedis</taxon>
        <taxon>Mucoromycota</taxon>
        <taxon>Mortierellomycotina</taxon>
        <taxon>Mortierellomycetes</taxon>
        <taxon>Mortierellales</taxon>
        <taxon>Mortierellaceae</taxon>
        <taxon>Podila</taxon>
    </lineage>
</organism>
<dbReference type="PANTHER" id="PTHR30620">
    <property type="entry name" value="PERIPLASMIC BETA-GLUCOSIDASE-RELATED"/>
    <property type="match status" value="1"/>
</dbReference>